<reference evidence="7 8" key="1">
    <citation type="submission" date="2021-01" db="EMBL/GenBank/DDBJ databases">
        <title>Actinoplanes sp. nov. LDG1-01 isolated from lichen.</title>
        <authorList>
            <person name="Saeng-In P."/>
            <person name="Phongsopitanun W."/>
            <person name="Kanchanasin P."/>
            <person name="Yuki M."/>
            <person name="Kudo T."/>
            <person name="Ohkuma M."/>
            <person name="Tanasupawat S."/>
        </authorList>
    </citation>
    <scope>NUCLEOTIDE SEQUENCE [LARGE SCALE GENOMIC DNA]</scope>
    <source>
        <strain evidence="7 8">LDG1-01</strain>
    </source>
</reference>
<dbReference type="InterPro" id="IPR013320">
    <property type="entry name" value="ConA-like_dom_sf"/>
</dbReference>
<evidence type="ECO:0000256" key="3">
    <source>
        <dbReference type="ARBA" id="ARBA00023326"/>
    </source>
</evidence>
<evidence type="ECO:0000313" key="7">
    <source>
        <dbReference type="EMBL" id="MBL7255248.1"/>
    </source>
</evidence>
<keyword evidence="2" id="KW-0378">Hydrolase</keyword>
<dbReference type="InterPro" id="IPR036116">
    <property type="entry name" value="FN3_sf"/>
</dbReference>
<dbReference type="Gene3D" id="2.60.120.260">
    <property type="entry name" value="Galactose-binding domain-like"/>
    <property type="match status" value="1"/>
</dbReference>
<dbReference type="Gene3D" id="2.60.40.10">
    <property type="entry name" value="Immunoglobulins"/>
    <property type="match status" value="1"/>
</dbReference>
<dbReference type="PANTHER" id="PTHR10963">
    <property type="entry name" value="GLYCOSYL HYDROLASE-RELATED"/>
    <property type="match status" value="1"/>
</dbReference>
<evidence type="ECO:0000313" key="8">
    <source>
        <dbReference type="Proteomes" id="UP000598996"/>
    </source>
</evidence>
<comment type="similarity">
    <text evidence="1">Belongs to the glycosyl hydrolase 16 family.</text>
</comment>
<evidence type="ECO:0000256" key="4">
    <source>
        <dbReference type="SAM" id="SignalP"/>
    </source>
</evidence>
<dbReference type="SUPFAM" id="SSF49899">
    <property type="entry name" value="Concanavalin A-like lectins/glucanases"/>
    <property type="match status" value="1"/>
</dbReference>
<accession>A0ABS1VKM1</accession>
<dbReference type="RefSeq" id="WP_202991707.1">
    <property type="nucleotide sequence ID" value="NZ_JAENHO010000003.1"/>
</dbReference>
<dbReference type="Gene3D" id="2.60.120.200">
    <property type="match status" value="1"/>
</dbReference>
<comment type="caution">
    <text evidence="7">The sequence shown here is derived from an EMBL/GenBank/DDBJ whole genome shotgun (WGS) entry which is preliminary data.</text>
</comment>
<evidence type="ECO:0000256" key="2">
    <source>
        <dbReference type="ARBA" id="ARBA00023295"/>
    </source>
</evidence>
<dbReference type="InterPro" id="IPR050546">
    <property type="entry name" value="Glycosyl_Hydrlase_16"/>
</dbReference>
<feature type="domain" description="GH16" evidence="6">
    <location>
        <begin position="271"/>
        <end position="503"/>
    </location>
</feature>
<evidence type="ECO:0000259" key="6">
    <source>
        <dbReference type="PROSITE" id="PS51762"/>
    </source>
</evidence>
<keyword evidence="3" id="KW-0624">Polysaccharide degradation</keyword>
<dbReference type="PROSITE" id="PS51762">
    <property type="entry name" value="GH16_2"/>
    <property type="match status" value="1"/>
</dbReference>
<dbReference type="InterPro" id="IPR000757">
    <property type="entry name" value="Beta-glucanase-like"/>
</dbReference>
<protein>
    <submittedName>
        <fullName evidence="7">Family 16 glycosylhydrolase</fullName>
    </submittedName>
</protein>
<dbReference type="EMBL" id="JAENHO010000003">
    <property type="protein sequence ID" value="MBL7255248.1"/>
    <property type="molecule type" value="Genomic_DNA"/>
</dbReference>
<dbReference type="Pfam" id="PF00041">
    <property type="entry name" value="fn3"/>
    <property type="match status" value="1"/>
</dbReference>
<feature type="signal peptide" evidence="4">
    <location>
        <begin position="1"/>
        <end position="26"/>
    </location>
</feature>
<keyword evidence="3" id="KW-0119">Carbohydrate metabolism</keyword>
<keyword evidence="4" id="KW-0732">Signal</keyword>
<keyword evidence="2" id="KW-0326">Glycosidase</keyword>
<name>A0ABS1VKM1_9ACTN</name>
<feature type="chain" id="PRO_5045244592" evidence="4">
    <location>
        <begin position="27"/>
        <end position="503"/>
    </location>
</feature>
<gene>
    <name evidence="7" type="ORF">JKJ07_13075</name>
</gene>
<keyword evidence="8" id="KW-1185">Reference proteome</keyword>
<evidence type="ECO:0000259" key="5">
    <source>
        <dbReference type="PROSITE" id="PS50853"/>
    </source>
</evidence>
<dbReference type="Pfam" id="PF00722">
    <property type="entry name" value="Glyco_hydro_16"/>
    <property type="match status" value="1"/>
</dbReference>
<organism evidence="7 8">
    <name type="scientific">Paractinoplanes lichenicola</name>
    <dbReference type="NCBI Taxonomy" id="2802976"/>
    <lineage>
        <taxon>Bacteria</taxon>
        <taxon>Bacillati</taxon>
        <taxon>Actinomycetota</taxon>
        <taxon>Actinomycetes</taxon>
        <taxon>Micromonosporales</taxon>
        <taxon>Micromonosporaceae</taxon>
        <taxon>Paractinoplanes</taxon>
    </lineage>
</organism>
<dbReference type="SUPFAM" id="SSF49265">
    <property type="entry name" value="Fibronectin type III"/>
    <property type="match status" value="1"/>
</dbReference>
<dbReference type="Proteomes" id="UP000598996">
    <property type="component" value="Unassembled WGS sequence"/>
</dbReference>
<dbReference type="InterPro" id="IPR013783">
    <property type="entry name" value="Ig-like_fold"/>
</dbReference>
<sequence length="503" mass="52099">MRWKAILTVSALTATALVGTITPSEAAAGNGCSNPVLATNLNGWGALDSGTVSRTAVSDVPGASWAFTTTGRAFWMPQLQVSAGQSWTVSAQDRLVGGSGTAKLVVEWYNSAGTYLSESAGTPTALSTTAWKPVTASVTAPSGAASAHVLQEASSTANGLKSTLCSYEQGAAVPGVPTAVSATVSGTSATLNWSPPASTGSSAITGYTYGRNGTDSQGTGPWSGTAGASVRSATFNLLNPGSTYQLSVAAGNAAGSGPTASVMVTIPAAGSSPSGQPLPVGDLAGWRQIFTEDFTNDVALGSWPGSYAAKFDQYDYPHNPPDTHGGGVWRTGKDVSVSGGTADYYLHSENGVAYSAAILPRTPTQTYGRYEVRFKVDPGMTGWNSAWLLWPDDDVWPAHGEIDWPEGALTGNMEAFMHYADANGGQDAASSGTAFASGWHTATTEWLPGSVKVYLDGRLIRTFTKKIPSLPMHWVLQSESGSSSRPTGSGHIKIDWLTIYTRA</sequence>
<dbReference type="CDD" id="cd00063">
    <property type="entry name" value="FN3"/>
    <property type="match status" value="1"/>
</dbReference>
<proteinExistence type="inferred from homology"/>
<dbReference type="PANTHER" id="PTHR10963:SF55">
    <property type="entry name" value="GLYCOSIDE HYDROLASE FAMILY 16 PROTEIN"/>
    <property type="match status" value="1"/>
</dbReference>
<feature type="domain" description="Fibronectin type-III" evidence="5">
    <location>
        <begin position="173"/>
        <end position="269"/>
    </location>
</feature>
<dbReference type="CDD" id="cd00413">
    <property type="entry name" value="Glyco_hydrolase_16"/>
    <property type="match status" value="1"/>
</dbReference>
<dbReference type="InterPro" id="IPR003961">
    <property type="entry name" value="FN3_dom"/>
</dbReference>
<evidence type="ECO:0000256" key="1">
    <source>
        <dbReference type="ARBA" id="ARBA00006865"/>
    </source>
</evidence>
<dbReference type="PROSITE" id="PS50853">
    <property type="entry name" value="FN3"/>
    <property type="match status" value="1"/>
</dbReference>
<dbReference type="SMART" id="SM00060">
    <property type="entry name" value="FN3"/>
    <property type="match status" value="1"/>
</dbReference>